<evidence type="ECO:0000256" key="3">
    <source>
        <dbReference type="SAM" id="MobiDB-lite"/>
    </source>
</evidence>
<feature type="compositionally biased region" description="Low complexity" evidence="3">
    <location>
        <begin position="39"/>
        <end position="53"/>
    </location>
</feature>
<keyword evidence="7" id="KW-1185">Reference proteome</keyword>
<dbReference type="GO" id="GO:0016787">
    <property type="term" value="F:hydrolase activity"/>
    <property type="evidence" value="ECO:0007669"/>
    <property type="project" value="UniProtKB-KW"/>
</dbReference>
<dbReference type="InterPro" id="IPR014032">
    <property type="entry name" value="Peptidase_A24A_bac"/>
</dbReference>
<evidence type="ECO:0000313" key="6">
    <source>
        <dbReference type="EMBL" id="MEQ7847398.1"/>
    </source>
</evidence>
<comment type="similarity">
    <text evidence="1 2">Belongs to the peptidase A24 family.</text>
</comment>
<feature type="transmembrane region" description="Helical" evidence="4">
    <location>
        <begin position="184"/>
        <end position="207"/>
    </location>
</feature>
<dbReference type="RefSeq" id="WP_349804431.1">
    <property type="nucleotide sequence ID" value="NZ_JBEGDP010000007.1"/>
</dbReference>
<feature type="region of interest" description="Disordered" evidence="3">
    <location>
        <begin position="35"/>
        <end position="79"/>
    </location>
</feature>
<comment type="caution">
    <text evidence="6">The sequence shown here is derived from an EMBL/GenBank/DDBJ whole genome shotgun (WGS) entry which is preliminary data.</text>
</comment>
<keyword evidence="4" id="KW-1133">Transmembrane helix</keyword>
<keyword evidence="6" id="KW-0378">Hydrolase</keyword>
<feature type="transmembrane region" description="Helical" evidence="4">
    <location>
        <begin position="124"/>
        <end position="142"/>
    </location>
</feature>
<proteinExistence type="inferred from homology"/>
<dbReference type="PRINTS" id="PR00864">
    <property type="entry name" value="PREPILNPTASE"/>
</dbReference>
<feature type="transmembrane region" description="Helical" evidence="4">
    <location>
        <begin position="95"/>
        <end position="115"/>
    </location>
</feature>
<evidence type="ECO:0000259" key="5">
    <source>
        <dbReference type="Pfam" id="PF01478"/>
    </source>
</evidence>
<evidence type="ECO:0000256" key="2">
    <source>
        <dbReference type="RuleBase" id="RU003793"/>
    </source>
</evidence>
<name>A0ABV1NY31_9ACTN</name>
<evidence type="ECO:0000256" key="4">
    <source>
        <dbReference type="SAM" id="Phobius"/>
    </source>
</evidence>
<dbReference type="Gene3D" id="1.20.120.1220">
    <property type="match status" value="1"/>
</dbReference>
<dbReference type="EC" id="3.4.23.-" evidence="6"/>
<sequence>MSDAAVELLVVALAALGCGLAGLGVPALIRALPEPPAPASAADPPADPAAPAATGTLEEAEPPHGSTTGAGPASAARPDEPPKPLYVDLAARPHLGPWVALVSAMAGGLVARAVLGDGLTEDTAWALVYALPVVPLCVALAYVDGHTRLLPSRLVLPATGALVLLALGEWAVTGEYDAVLRAGVGLLVARSFYWLLWAVHSAGMGFGDVRLAALLGLVLGRLGVAELVVGVYAGFLVFGLPGLLLALVRRDRALLRAAYPFGPFMVVGALIGVLTGPAVIDSLLR</sequence>
<dbReference type="InterPro" id="IPR000045">
    <property type="entry name" value="Prepilin_IV_endopep_pep"/>
</dbReference>
<evidence type="ECO:0000313" key="7">
    <source>
        <dbReference type="Proteomes" id="UP001482520"/>
    </source>
</evidence>
<evidence type="ECO:0000256" key="1">
    <source>
        <dbReference type="ARBA" id="ARBA00005801"/>
    </source>
</evidence>
<feature type="transmembrane region" description="Helical" evidence="4">
    <location>
        <begin position="260"/>
        <end position="280"/>
    </location>
</feature>
<dbReference type="PANTHER" id="PTHR30487">
    <property type="entry name" value="TYPE 4 PREPILIN-LIKE PROTEINS LEADER PEPTIDE-PROCESSING ENZYME"/>
    <property type="match status" value="1"/>
</dbReference>
<dbReference type="PANTHER" id="PTHR30487:SF0">
    <property type="entry name" value="PREPILIN LEADER PEPTIDASE_N-METHYLTRANSFERASE-RELATED"/>
    <property type="match status" value="1"/>
</dbReference>
<feature type="domain" description="Prepilin type IV endopeptidase peptidase" evidence="5">
    <location>
        <begin position="135"/>
        <end position="233"/>
    </location>
</feature>
<dbReference type="Proteomes" id="UP001482520">
    <property type="component" value="Unassembled WGS sequence"/>
</dbReference>
<dbReference type="Pfam" id="PF01478">
    <property type="entry name" value="Peptidase_A24"/>
    <property type="match status" value="1"/>
</dbReference>
<gene>
    <name evidence="6" type="ORF">V6R90_08920</name>
</gene>
<organism evidence="6 7">
    <name type="scientific">Nocardioides kribbensis</name>
    <dbReference type="NCBI Taxonomy" id="305517"/>
    <lineage>
        <taxon>Bacteria</taxon>
        <taxon>Bacillati</taxon>
        <taxon>Actinomycetota</taxon>
        <taxon>Actinomycetes</taxon>
        <taxon>Propionibacteriales</taxon>
        <taxon>Nocardioidaceae</taxon>
        <taxon>Nocardioides</taxon>
    </lineage>
</organism>
<feature type="compositionally biased region" description="Low complexity" evidence="3">
    <location>
        <begin position="65"/>
        <end position="76"/>
    </location>
</feature>
<keyword evidence="4" id="KW-0472">Membrane</keyword>
<keyword evidence="4" id="KW-0812">Transmembrane</keyword>
<accession>A0ABV1NY31</accession>
<feature type="transmembrane region" description="Helical" evidence="4">
    <location>
        <begin position="227"/>
        <end position="248"/>
    </location>
</feature>
<feature type="transmembrane region" description="Helical" evidence="4">
    <location>
        <begin position="154"/>
        <end position="172"/>
    </location>
</feature>
<dbReference type="InterPro" id="IPR050882">
    <property type="entry name" value="Prepilin_peptidase/N-MTase"/>
</dbReference>
<dbReference type="EMBL" id="JBEGDP010000007">
    <property type="protein sequence ID" value="MEQ7847398.1"/>
    <property type="molecule type" value="Genomic_DNA"/>
</dbReference>
<reference evidence="6 7" key="1">
    <citation type="submission" date="2024-02" db="EMBL/GenBank/DDBJ databases">
        <title>Full genome sequence of Nocardioides kribbensis.</title>
        <authorList>
            <person name="Poletto B.L."/>
            <person name="Silva G."/>
            <person name="Galante D."/>
            <person name="Campos K.R."/>
            <person name="Santos M.B.N."/>
            <person name="Sacchi C.T."/>
        </authorList>
    </citation>
    <scope>NUCLEOTIDE SEQUENCE [LARGE SCALE GENOMIC DNA]</scope>
    <source>
        <strain evidence="6 7">O4R</strain>
    </source>
</reference>
<protein>
    <submittedName>
        <fullName evidence="6">A24 family peptidase</fullName>
        <ecNumber evidence="6">3.4.23.-</ecNumber>
    </submittedName>
</protein>